<proteinExistence type="predicted"/>
<dbReference type="EMBL" id="JH000378">
    <property type="protein sequence ID" value="EGV92860.1"/>
    <property type="molecule type" value="Genomic_DNA"/>
</dbReference>
<gene>
    <name evidence="1" type="ORF">I79_010072</name>
</gene>
<evidence type="ECO:0000313" key="1">
    <source>
        <dbReference type="EMBL" id="EGV92860.1"/>
    </source>
</evidence>
<protein>
    <submittedName>
        <fullName evidence="1">Uncharacterized protein</fullName>
    </submittedName>
</protein>
<dbReference type="Proteomes" id="UP000001075">
    <property type="component" value="Unassembled WGS sequence"/>
</dbReference>
<dbReference type="InParanoid" id="G3HHH0"/>
<reference evidence="2" key="1">
    <citation type="journal article" date="2011" name="Nat. Biotechnol.">
        <title>The genomic sequence of the Chinese hamster ovary (CHO)-K1 cell line.</title>
        <authorList>
            <person name="Xu X."/>
            <person name="Nagarajan H."/>
            <person name="Lewis N.E."/>
            <person name="Pan S."/>
            <person name="Cai Z."/>
            <person name="Liu X."/>
            <person name="Chen W."/>
            <person name="Xie M."/>
            <person name="Wang W."/>
            <person name="Hammond S."/>
            <person name="Andersen M.R."/>
            <person name="Neff N."/>
            <person name="Passarelli B."/>
            <person name="Koh W."/>
            <person name="Fan H.C."/>
            <person name="Wang J."/>
            <person name="Gui Y."/>
            <person name="Lee K.H."/>
            <person name="Betenbaugh M.J."/>
            <person name="Quake S.R."/>
            <person name="Famili I."/>
            <person name="Palsson B.O."/>
            <person name="Wang J."/>
        </authorList>
    </citation>
    <scope>NUCLEOTIDE SEQUENCE [LARGE SCALE GENOMIC DNA]</scope>
    <source>
        <strain evidence="2">CHO K1 cell line</strain>
    </source>
</reference>
<name>G3HHH0_CRIGR</name>
<sequence>MRNISPRQHLQTQVQHYWVSQKTVSVSWHTPQSGDHTREPSSSLNQKGCCQTFCWQVKLHRLSGQNKLLGLLILHTSMMGS</sequence>
<accession>G3HHH0</accession>
<evidence type="ECO:0000313" key="2">
    <source>
        <dbReference type="Proteomes" id="UP000001075"/>
    </source>
</evidence>
<dbReference type="AlphaFoldDB" id="G3HHH0"/>
<organism evidence="1 2">
    <name type="scientific">Cricetulus griseus</name>
    <name type="common">Chinese hamster</name>
    <name type="synonym">Cricetulus barabensis griseus</name>
    <dbReference type="NCBI Taxonomy" id="10029"/>
    <lineage>
        <taxon>Eukaryota</taxon>
        <taxon>Metazoa</taxon>
        <taxon>Chordata</taxon>
        <taxon>Craniata</taxon>
        <taxon>Vertebrata</taxon>
        <taxon>Euteleostomi</taxon>
        <taxon>Mammalia</taxon>
        <taxon>Eutheria</taxon>
        <taxon>Euarchontoglires</taxon>
        <taxon>Glires</taxon>
        <taxon>Rodentia</taxon>
        <taxon>Myomorpha</taxon>
        <taxon>Muroidea</taxon>
        <taxon>Cricetidae</taxon>
        <taxon>Cricetinae</taxon>
        <taxon>Cricetulus</taxon>
    </lineage>
</organism>